<dbReference type="PANTHER" id="PTHR11455">
    <property type="entry name" value="CRYPTOCHROME"/>
    <property type="match status" value="1"/>
</dbReference>
<keyword evidence="4 6" id="KW-0274">FAD</keyword>
<accession>A0ABT1WC57</accession>
<dbReference type="InterPro" id="IPR018394">
    <property type="entry name" value="DNA_photolyase_1_CS_C"/>
</dbReference>
<comment type="caution">
    <text evidence="8">The sequence shown here is derived from an EMBL/GenBank/DDBJ whole genome shotgun (WGS) entry which is preliminary data.</text>
</comment>
<dbReference type="PANTHER" id="PTHR11455:SF9">
    <property type="entry name" value="CRYPTOCHROME CIRCADIAN CLOCK 5 ISOFORM X1"/>
    <property type="match status" value="1"/>
</dbReference>
<dbReference type="Gene3D" id="1.25.40.80">
    <property type="match status" value="1"/>
</dbReference>
<dbReference type="InterPro" id="IPR014729">
    <property type="entry name" value="Rossmann-like_a/b/a_fold"/>
</dbReference>
<keyword evidence="3 6" id="KW-0285">Flavoprotein</keyword>
<dbReference type="SUPFAM" id="SSF48173">
    <property type="entry name" value="Cryptochrome/photolyase FAD-binding domain"/>
    <property type="match status" value="1"/>
</dbReference>
<feature type="domain" description="Photolyase/cryptochrome alpha/beta" evidence="7">
    <location>
        <begin position="26"/>
        <end position="156"/>
    </location>
</feature>
<evidence type="ECO:0000313" key="9">
    <source>
        <dbReference type="Proteomes" id="UP001204142"/>
    </source>
</evidence>
<organism evidence="8 9">
    <name type="scientific">Limnobacter humi</name>
    <dbReference type="NCBI Taxonomy" id="1778671"/>
    <lineage>
        <taxon>Bacteria</taxon>
        <taxon>Pseudomonadati</taxon>
        <taxon>Pseudomonadota</taxon>
        <taxon>Betaproteobacteria</taxon>
        <taxon>Burkholderiales</taxon>
        <taxon>Burkholderiaceae</taxon>
        <taxon>Limnobacter</taxon>
    </lineage>
</organism>
<comment type="similarity">
    <text evidence="6">Belongs to the DNA photolyase family.</text>
</comment>
<proteinExistence type="inferred from homology"/>
<dbReference type="PRINTS" id="PR00147">
    <property type="entry name" value="DNAPHOTLYASE"/>
</dbReference>
<dbReference type="Proteomes" id="UP001204142">
    <property type="component" value="Unassembled WGS sequence"/>
</dbReference>
<protein>
    <submittedName>
        <fullName evidence="8">DNA photolyase family protein</fullName>
    </submittedName>
</protein>
<evidence type="ECO:0000259" key="7">
    <source>
        <dbReference type="PROSITE" id="PS51645"/>
    </source>
</evidence>
<keyword evidence="9" id="KW-1185">Reference proteome</keyword>
<dbReference type="Gene3D" id="3.40.50.620">
    <property type="entry name" value="HUPs"/>
    <property type="match status" value="1"/>
</dbReference>
<comment type="cofactor">
    <cofactor evidence="1">
        <name>(6R)-5,10-methylene-5,6,7,8-tetrahydrofolate</name>
        <dbReference type="ChEBI" id="CHEBI:15636"/>
    </cofactor>
</comment>
<dbReference type="EMBL" id="JANIGO010000001">
    <property type="protein sequence ID" value="MCQ8895096.1"/>
    <property type="molecule type" value="Genomic_DNA"/>
</dbReference>
<evidence type="ECO:0000256" key="1">
    <source>
        <dbReference type="ARBA" id="ARBA00001932"/>
    </source>
</evidence>
<name>A0ABT1WC57_9BURK</name>
<evidence type="ECO:0000313" key="8">
    <source>
        <dbReference type="EMBL" id="MCQ8895096.1"/>
    </source>
</evidence>
<dbReference type="RefSeq" id="WP_256762769.1">
    <property type="nucleotide sequence ID" value="NZ_JANIGO010000001.1"/>
</dbReference>
<dbReference type="Gene3D" id="1.10.579.10">
    <property type="entry name" value="DNA Cyclobutane Dipyrimidine Photolyase, subunit A, domain 3"/>
    <property type="match status" value="1"/>
</dbReference>
<evidence type="ECO:0000256" key="5">
    <source>
        <dbReference type="ARBA" id="ARBA00022991"/>
    </source>
</evidence>
<gene>
    <name evidence="8" type="ORF">NQT62_01425</name>
</gene>
<evidence type="ECO:0000256" key="2">
    <source>
        <dbReference type="ARBA" id="ARBA00001974"/>
    </source>
</evidence>
<dbReference type="SUPFAM" id="SSF52425">
    <property type="entry name" value="Cryptochrome/photolyase, N-terminal domain"/>
    <property type="match status" value="1"/>
</dbReference>
<dbReference type="InterPro" id="IPR006050">
    <property type="entry name" value="DNA_photolyase_N"/>
</dbReference>
<keyword evidence="5 6" id="KW-0157">Chromophore</keyword>
<evidence type="ECO:0000256" key="6">
    <source>
        <dbReference type="RuleBase" id="RU004182"/>
    </source>
</evidence>
<dbReference type="Pfam" id="PF00875">
    <property type="entry name" value="DNA_photolyase"/>
    <property type="match status" value="1"/>
</dbReference>
<comment type="cofactor">
    <cofactor evidence="2">
        <name>FAD</name>
        <dbReference type="ChEBI" id="CHEBI:57692"/>
    </cofactor>
</comment>
<dbReference type="InterPro" id="IPR036134">
    <property type="entry name" value="Crypto/Photolyase_FAD-like_sf"/>
</dbReference>
<sequence>MTAVASQKSVLANHPLSTQPRPANVPIGLMWFRRDLRADDNAALFYALKHSERLHCVFVFDKTILDALPNPQDRRVEFIWHSIAALKARLQAAGGDLHVLHDHSATAIPALARTLGAQAVFTNKDYEPAARTRDAAVAQDLARQGCTLYAFKDQCIFEEDEVLTQAGKFFTVFTPYKNACLKKLDPFHLTPYPSAQHLNAGRLAKPAVEQPLPSLQAMGFQATNILELVKPGEDGALDAFDDFRNRMDRYKTARDFPAVKGVSYLSVHMRFGTISIRRCARAAHEQFVITGSEGAMGWLNELIWRDFYFQIIFHRPDAADKAFKAEYDLIQWDSDDKAQRLFKAWCEGKTGYPLVDAAQRQLNQTGYQHNRLRMVTASFLTKDLGIDWRWGERYFAEHLNDFDLSANNGGWQWAASSGCDAQPYFRIFNPVSQSEKFDAEGKFIRKYCPELAKLPNKFIHEPSACPPLELQAAGVVLGETYPRPVVEHDVARKKTLARYAVVKKSESTADGQSE</sequence>
<dbReference type="PROSITE" id="PS00691">
    <property type="entry name" value="DNA_PHOTOLYASES_1_2"/>
    <property type="match status" value="1"/>
</dbReference>
<dbReference type="InterPro" id="IPR036155">
    <property type="entry name" value="Crypto/Photolyase_N_sf"/>
</dbReference>
<dbReference type="PROSITE" id="PS51645">
    <property type="entry name" value="PHR_CRY_ALPHA_BETA"/>
    <property type="match status" value="1"/>
</dbReference>
<dbReference type="Pfam" id="PF03441">
    <property type="entry name" value="FAD_binding_7"/>
    <property type="match status" value="1"/>
</dbReference>
<evidence type="ECO:0000256" key="4">
    <source>
        <dbReference type="ARBA" id="ARBA00022827"/>
    </source>
</evidence>
<evidence type="ECO:0000256" key="3">
    <source>
        <dbReference type="ARBA" id="ARBA00022630"/>
    </source>
</evidence>
<reference evidence="8 9" key="1">
    <citation type="submission" date="2022-07" db="EMBL/GenBank/DDBJ databases">
        <authorList>
            <person name="Xamxidin M."/>
            <person name="Wu M."/>
        </authorList>
    </citation>
    <scope>NUCLEOTIDE SEQUENCE [LARGE SCALE GENOMIC DNA]</scope>
    <source>
        <strain evidence="8 9">NBRC 111650</strain>
    </source>
</reference>
<dbReference type="InterPro" id="IPR002081">
    <property type="entry name" value="Cryptochrome/DNA_photolyase_1"/>
</dbReference>
<dbReference type="InterPro" id="IPR005101">
    <property type="entry name" value="Cryptochr/Photolyase_FAD-bd"/>
</dbReference>